<dbReference type="PANTHER" id="PTHR43712:SF16">
    <property type="entry name" value="O-METHYLTRANSFERASE ELCB"/>
    <property type="match status" value="1"/>
</dbReference>
<proteinExistence type="predicted"/>
<dbReference type="KEGG" id="glz:GLAREA_10736"/>
<dbReference type="RefSeq" id="XP_008078028.1">
    <property type="nucleotide sequence ID" value="XM_008079837.1"/>
</dbReference>
<dbReference type="InterPro" id="IPR016461">
    <property type="entry name" value="COMT-like"/>
</dbReference>
<dbReference type="PANTHER" id="PTHR43712">
    <property type="entry name" value="PUTATIVE (AFU_ORTHOLOGUE AFUA_4G14580)-RELATED"/>
    <property type="match status" value="1"/>
</dbReference>
<dbReference type="GO" id="GO:0032259">
    <property type="term" value="P:methylation"/>
    <property type="evidence" value="ECO:0007669"/>
    <property type="project" value="UniProtKB-KW"/>
</dbReference>
<dbReference type="AlphaFoldDB" id="S3DST9"/>
<dbReference type="InterPro" id="IPR036388">
    <property type="entry name" value="WH-like_DNA-bd_sf"/>
</dbReference>
<dbReference type="SUPFAM" id="SSF53335">
    <property type="entry name" value="S-adenosyl-L-methionine-dependent methyltransferases"/>
    <property type="match status" value="1"/>
</dbReference>
<dbReference type="STRING" id="1116229.S3DST9"/>
<dbReference type="OrthoDB" id="1606438at2759"/>
<evidence type="ECO:0000256" key="1">
    <source>
        <dbReference type="ARBA" id="ARBA00022603"/>
    </source>
</evidence>
<dbReference type="PROSITE" id="PS51683">
    <property type="entry name" value="SAM_OMT_II"/>
    <property type="match status" value="1"/>
</dbReference>
<dbReference type="Gene3D" id="1.10.10.10">
    <property type="entry name" value="Winged helix-like DNA-binding domain superfamily/Winged helix DNA-binding domain"/>
    <property type="match status" value="1"/>
</dbReference>
<dbReference type="GeneID" id="19469782"/>
<dbReference type="SUPFAM" id="SSF46785">
    <property type="entry name" value="Winged helix' DNA-binding domain"/>
    <property type="match status" value="1"/>
</dbReference>
<evidence type="ECO:0000313" key="7">
    <source>
        <dbReference type="Proteomes" id="UP000016922"/>
    </source>
</evidence>
<dbReference type="Proteomes" id="UP000016922">
    <property type="component" value="Unassembled WGS sequence"/>
</dbReference>
<reference evidence="6 7" key="1">
    <citation type="journal article" date="2013" name="BMC Genomics">
        <title>Genomics-driven discovery of the pneumocandin biosynthetic gene cluster in the fungus Glarea lozoyensis.</title>
        <authorList>
            <person name="Chen L."/>
            <person name="Yue Q."/>
            <person name="Zhang X."/>
            <person name="Xiang M."/>
            <person name="Wang C."/>
            <person name="Li S."/>
            <person name="Che Y."/>
            <person name="Ortiz-Lopez F.J."/>
            <person name="Bills G.F."/>
            <person name="Liu X."/>
            <person name="An Z."/>
        </authorList>
    </citation>
    <scope>NUCLEOTIDE SEQUENCE [LARGE SCALE GENOMIC DNA]</scope>
    <source>
        <strain evidence="7">ATCC 20868 / MF5171</strain>
    </source>
</reference>
<evidence type="ECO:0000256" key="4">
    <source>
        <dbReference type="SAM" id="MobiDB-lite"/>
    </source>
</evidence>
<evidence type="ECO:0000256" key="3">
    <source>
        <dbReference type="ARBA" id="ARBA00022691"/>
    </source>
</evidence>
<keyword evidence="1 6" id="KW-0489">Methyltransferase</keyword>
<dbReference type="eggNOG" id="KOG3178">
    <property type="taxonomic scope" value="Eukaryota"/>
</dbReference>
<feature type="compositionally biased region" description="Polar residues" evidence="4">
    <location>
        <begin position="22"/>
        <end position="41"/>
    </location>
</feature>
<sequence>MSTIRKLQNRLSLSSWSNSFTRKNSVKSGQIRPSSVLSTPAAQAGGVESTNNNNASTTQVSPPLTTRRSATTSTKPSTSDLISLAATITRETEKLDKYMKENGNPAPSFDVDAPMDFPKLPADMKKAREEIVRATKELGDLVTGPREGLRWMAWDHNNSLSLQAIYHFKIAKSFPIHETATYEQISKAVGLDEVNVRRFMRHAMTNRIFREVNPDVVAHTAASRVLAEDPVINDWIGFCTDDILPAAANVTRALTEYPSASEPTQTGFQLANNTTNVEPMFVTFGKSPLRAKRMSGAMASLTGGEGYELSYLLDNYDWASLNASKATIVDVGGSIGFVCIDLAKRYPDLKFVVQDLPKTIDSAPKLEGDLAQRITFQAHDFFSPQPVKNADVYLFRWIFHNHSDKYASKILSALIPSMKKGARVLINDHCLRDGFGEESMWDEKIIRTMDLVMLTLLNATERSERQYKTLFENTHKDLKFAGVKRIEGCRMSIVEAVWEGEDYGGA</sequence>
<dbReference type="GO" id="GO:0008171">
    <property type="term" value="F:O-methyltransferase activity"/>
    <property type="evidence" value="ECO:0007669"/>
    <property type="project" value="InterPro"/>
</dbReference>
<feature type="domain" description="O-methyltransferase C-terminal" evidence="5">
    <location>
        <begin position="326"/>
        <end position="473"/>
    </location>
</feature>
<dbReference type="OMA" id="SIIEAVW"/>
<evidence type="ECO:0000256" key="2">
    <source>
        <dbReference type="ARBA" id="ARBA00022679"/>
    </source>
</evidence>
<evidence type="ECO:0000259" key="5">
    <source>
        <dbReference type="Pfam" id="PF00891"/>
    </source>
</evidence>
<dbReference type="InterPro" id="IPR001077">
    <property type="entry name" value="COMT_C"/>
</dbReference>
<organism evidence="6 7">
    <name type="scientific">Glarea lozoyensis (strain ATCC 20868 / MF5171)</name>
    <dbReference type="NCBI Taxonomy" id="1116229"/>
    <lineage>
        <taxon>Eukaryota</taxon>
        <taxon>Fungi</taxon>
        <taxon>Dikarya</taxon>
        <taxon>Ascomycota</taxon>
        <taxon>Pezizomycotina</taxon>
        <taxon>Leotiomycetes</taxon>
        <taxon>Helotiales</taxon>
        <taxon>Helotiaceae</taxon>
        <taxon>Glarea</taxon>
    </lineage>
</organism>
<keyword evidence="2 6" id="KW-0808">Transferase</keyword>
<protein>
    <submittedName>
        <fullName evidence="6">S-adenosyl-L-methionine-dependent methyltransferase</fullName>
    </submittedName>
</protein>
<keyword evidence="3" id="KW-0949">S-adenosyl-L-methionine</keyword>
<dbReference type="Pfam" id="PF00891">
    <property type="entry name" value="Methyltransf_2"/>
    <property type="match status" value="1"/>
</dbReference>
<dbReference type="InterPro" id="IPR036390">
    <property type="entry name" value="WH_DNA-bd_sf"/>
</dbReference>
<evidence type="ECO:0000313" key="6">
    <source>
        <dbReference type="EMBL" id="EPE35041.1"/>
    </source>
</evidence>
<dbReference type="InterPro" id="IPR029063">
    <property type="entry name" value="SAM-dependent_MTases_sf"/>
</dbReference>
<gene>
    <name evidence="6" type="ORF">GLAREA_10736</name>
</gene>
<name>S3DST9_GLAL2</name>
<feature type="region of interest" description="Disordered" evidence="4">
    <location>
        <begin position="22"/>
        <end position="84"/>
    </location>
</feature>
<keyword evidence="7" id="KW-1185">Reference proteome</keyword>
<dbReference type="HOGENOM" id="CLU_005533_1_4_1"/>
<accession>S3DST9</accession>
<dbReference type="EMBL" id="KE145355">
    <property type="protein sequence ID" value="EPE35041.1"/>
    <property type="molecule type" value="Genomic_DNA"/>
</dbReference>
<feature type="compositionally biased region" description="Polar residues" evidence="4">
    <location>
        <begin position="48"/>
        <end position="81"/>
    </location>
</feature>
<dbReference type="Gene3D" id="3.40.50.150">
    <property type="entry name" value="Vaccinia Virus protein VP39"/>
    <property type="match status" value="1"/>
</dbReference>